<dbReference type="EMBL" id="UOGJ01000090">
    <property type="protein sequence ID" value="VAX36281.1"/>
    <property type="molecule type" value="Genomic_DNA"/>
</dbReference>
<dbReference type="InterPro" id="IPR036280">
    <property type="entry name" value="Multihaem_cyt_sf"/>
</dbReference>
<reference evidence="1" key="1">
    <citation type="submission" date="2018-06" db="EMBL/GenBank/DDBJ databases">
        <authorList>
            <person name="Zhirakovskaya E."/>
        </authorList>
    </citation>
    <scope>NUCLEOTIDE SEQUENCE</scope>
</reference>
<evidence type="ECO:0000313" key="1">
    <source>
        <dbReference type="EMBL" id="VAX36281.1"/>
    </source>
</evidence>
<dbReference type="AlphaFoldDB" id="A0A3B1DBT5"/>
<dbReference type="SUPFAM" id="SSF48695">
    <property type="entry name" value="Multiheme cytochromes"/>
    <property type="match status" value="1"/>
</dbReference>
<gene>
    <name evidence="1" type="ORF">MNBD_UNCLBAC01-865</name>
</gene>
<dbReference type="Gene3D" id="3.90.10.10">
    <property type="entry name" value="Cytochrome C3"/>
    <property type="match status" value="1"/>
</dbReference>
<dbReference type="Pfam" id="PF03892">
    <property type="entry name" value="NapB"/>
    <property type="match status" value="1"/>
</dbReference>
<sequence length="175" mass="19950">MKKIILNCLIVIALIVPTTLLANKKESVKKVEKEVVDSRESLRAFYTAPPVIPHEVTDQTGQKECLQCHKKVFEVGGRTTVKTPHPQLFNCQQCHVQGKLKEKGFTATTWQGLKKPKKIKRAHEYAPPMIPHRTFLRKNCNACHGQDSPTKVLRGPHPERSNCLQCHLPQNKREF</sequence>
<dbReference type="InterPro" id="IPR005591">
    <property type="entry name" value="NapB"/>
</dbReference>
<name>A0A3B1DBT5_9ZZZZ</name>
<proteinExistence type="predicted"/>
<accession>A0A3B1DBT5</accession>
<dbReference type="GO" id="GO:0009061">
    <property type="term" value="P:anaerobic respiration"/>
    <property type="evidence" value="ECO:0007669"/>
    <property type="project" value="InterPro"/>
</dbReference>
<protein>
    <submittedName>
        <fullName evidence="1">Uncharacterized protein</fullName>
    </submittedName>
</protein>
<organism evidence="1">
    <name type="scientific">hydrothermal vent metagenome</name>
    <dbReference type="NCBI Taxonomy" id="652676"/>
    <lineage>
        <taxon>unclassified sequences</taxon>
        <taxon>metagenomes</taxon>
        <taxon>ecological metagenomes</taxon>
    </lineage>
</organism>